<keyword evidence="2" id="KW-1185">Reference proteome</keyword>
<gene>
    <name evidence="1" type="ORF">A7K91_19515</name>
</gene>
<sequence>MCRIFVPYKEVLSRLTGGKSSKTDAEGGEKAVQDDLKRVFRHDLDVLTLKNGHRRVLCRTGQCPFLLEASYL</sequence>
<dbReference type="EMBL" id="LYPA01000038">
    <property type="protein sequence ID" value="OBR67399.1"/>
    <property type="molecule type" value="Genomic_DNA"/>
</dbReference>
<name>A0A1A5YP66_9BACL</name>
<organism evidence="1 2">
    <name type="scientific">Paenibacillus oryzae</name>
    <dbReference type="NCBI Taxonomy" id="1844972"/>
    <lineage>
        <taxon>Bacteria</taxon>
        <taxon>Bacillati</taxon>
        <taxon>Bacillota</taxon>
        <taxon>Bacilli</taxon>
        <taxon>Bacillales</taxon>
        <taxon>Paenibacillaceae</taxon>
        <taxon>Paenibacillus</taxon>
    </lineage>
</organism>
<dbReference type="AlphaFoldDB" id="A0A1A5YP66"/>
<dbReference type="Proteomes" id="UP000092024">
    <property type="component" value="Unassembled WGS sequence"/>
</dbReference>
<proteinExistence type="predicted"/>
<evidence type="ECO:0000313" key="2">
    <source>
        <dbReference type="Proteomes" id="UP000092024"/>
    </source>
</evidence>
<evidence type="ECO:0000313" key="1">
    <source>
        <dbReference type="EMBL" id="OBR67399.1"/>
    </source>
</evidence>
<comment type="caution">
    <text evidence="1">The sequence shown here is derived from an EMBL/GenBank/DDBJ whole genome shotgun (WGS) entry which is preliminary data.</text>
</comment>
<dbReference type="STRING" id="1844972.A7K91_19515"/>
<reference evidence="1 2" key="1">
    <citation type="submission" date="2016-05" db="EMBL/GenBank/DDBJ databases">
        <title>Paenibacillus oryzae. sp. nov., isolated from the rice root.</title>
        <authorList>
            <person name="Zhang J."/>
            <person name="Zhang X."/>
        </authorList>
    </citation>
    <scope>NUCLEOTIDE SEQUENCE [LARGE SCALE GENOMIC DNA]</scope>
    <source>
        <strain evidence="1 2">1DrF-4</strain>
    </source>
</reference>
<accession>A0A1A5YP66</accession>
<protein>
    <submittedName>
        <fullName evidence="1">Uncharacterized protein</fullName>
    </submittedName>
</protein>